<keyword evidence="1" id="KW-1133">Transmembrane helix</keyword>
<accession>A0A7T4QYW4</accession>
<protein>
    <submittedName>
        <fullName evidence="3">Nuclear transport factor 2 family protein</fullName>
    </submittedName>
</protein>
<keyword evidence="1" id="KW-0472">Membrane</keyword>
<sequence>MRDKDQITAVLTNYATGIDQRDWTLFRSCFTEDCQCDYSEMGAWRDRESITRYMIHAHSGPSLHRLSNASIHIEGDSANSRVYVDALVTGPKGIGGAQTLGYYEDTWQRRDEGWKISARRFVPVRLKFLGLLGLIPSFLALPIAALASRRVNAALNTKNQNTKNQNAKNQNTNH</sequence>
<keyword evidence="1" id="KW-0812">Transmembrane</keyword>
<dbReference type="InterPro" id="IPR037401">
    <property type="entry name" value="SnoaL-like"/>
</dbReference>
<keyword evidence="4" id="KW-1185">Reference proteome</keyword>
<dbReference type="CDD" id="cd00531">
    <property type="entry name" value="NTF2_like"/>
    <property type="match status" value="1"/>
</dbReference>
<dbReference type="SUPFAM" id="SSF54427">
    <property type="entry name" value="NTF2-like"/>
    <property type="match status" value="1"/>
</dbReference>
<name>A0A7T4QYW4_9GAMM</name>
<feature type="domain" description="SnoaL-like" evidence="2">
    <location>
        <begin position="2"/>
        <end position="120"/>
    </location>
</feature>
<dbReference type="InterPro" id="IPR032710">
    <property type="entry name" value="NTF2-like_dom_sf"/>
</dbReference>
<gene>
    <name evidence="3" type="ORF">I6N98_12650</name>
</gene>
<organism evidence="3 4">
    <name type="scientific">Spongiibacter nanhainus</name>
    <dbReference type="NCBI Taxonomy" id="2794344"/>
    <lineage>
        <taxon>Bacteria</taxon>
        <taxon>Pseudomonadati</taxon>
        <taxon>Pseudomonadota</taxon>
        <taxon>Gammaproteobacteria</taxon>
        <taxon>Cellvibrionales</taxon>
        <taxon>Spongiibacteraceae</taxon>
        <taxon>Spongiibacter</taxon>
    </lineage>
</organism>
<dbReference type="RefSeq" id="WP_198568711.1">
    <property type="nucleotide sequence ID" value="NZ_CP066167.1"/>
</dbReference>
<proteinExistence type="predicted"/>
<evidence type="ECO:0000256" key="1">
    <source>
        <dbReference type="SAM" id="Phobius"/>
    </source>
</evidence>
<feature type="transmembrane region" description="Helical" evidence="1">
    <location>
        <begin position="128"/>
        <end position="147"/>
    </location>
</feature>
<dbReference type="KEGG" id="snan:I6N98_12650"/>
<dbReference type="EMBL" id="CP066167">
    <property type="protein sequence ID" value="QQD17209.1"/>
    <property type="molecule type" value="Genomic_DNA"/>
</dbReference>
<reference evidence="3 4" key="1">
    <citation type="submission" date="2020-12" db="EMBL/GenBank/DDBJ databases">
        <authorList>
            <person name="Shan Y."/>
        </authorList>
    </citation>
    <scope>NUCLEOTIDE SEQUENCE [LARGE SCALE GENOMIC DNA]</scope>
    <source>
        <strain evidence="4">csc3.9</strain>
    </source>
</reference>
<evidence type="ECO:0000313" key="4">
    <source>
        <dbReference type="Proteomes" id="UP000596063"/>
    </source>
</evidence>
<evidence type="ECO:0000259" key="2">
    <source>
        <dbReference type="Pfam" id="PF13577"/>
    </source>
</evidence>
<dbReference type="AlphaFoldDB" id="A0A7T4QYW4"/>
<dbReference type="Proteomes" id="UP000596063">
    <property type="component" value="Chromosome"/>
</dbReference>
<dbReference type="Gene3D" id="3.10.450.50">
    <property type="match status" value="1"/>
</dbReference>
<dbReference type="Pfam" id="PF13577">
    <property type="entry name" value="SnoaL_4"/>
    <property type="match status" value="1"/>
</dbReference>
<evidence type="ECO:0000313" key="3">
    <source>
        <dbReference type="EMBL" id="QQD17209.1"/>
    </source>
</evidence>